<sequence>MGVVNYTVRVEKDLEKARKDIREREIRVINSNKNNTIDKNTGNTGITNRIIQTTHHLRSLGVSHQDGIAICKYGQTINCAIYEYSSMCISSEDVFCTMRFTSICISIATLSCELIFTPPRGTARSIPTAAALLSLGNGISAAPIVSKLPVYVSTRSPDLKYAGHTVHRTWPRDHCLRLSVMRAICSAFASASSRERVAATAADILAAADVRY</sequence>
<evidence type="ECO:0000313" key="2">
    <source>
        <dbReference type="Proteomes" id="UP000410492"/>
    </source>
</evidence>
<name>A0A653BJ39_CALMS</name>
<gene>
    <name evidence="1" type="ORF">CALMAC_LOCUS1444</name>
</gene>
<protein>
    <submittedName>
        <fullName evidence="1">Uncharacterized protein</fullName>
    </submittedName>
</protein>
<organism evidence="1 2">
    <name type="scientific">Callosobruchus maculatus</name>
    <name type="common">Southern cowpea weevil</name>
    <name type="synonym">Pulse bruchid</name>
    <dbReference type="NCBI Taxonomy" id="64391"/>
    <lineage>
        <taxon>Eukaryota</taxon>
        <taxon>Metazoa</taxon>
        <taxon>Ecdysozoa</taxon>
        <taxon>Arthropoda</taxon>
        <taxon>Hexapoda</taxon>
        <taxon>Insecta</taxon>
        <taxon>Pterygota</taxon>
        <taxon>Neoptera</taxon>
        <taxon>Endopterygota</taxon>
        <taxon>Coleoptera</taxon>
        <taxon>Polyphaga</taxon>
        <taxon>Cucujiformia</taxon>
        <taxon>Chrysomeloidea</taxon>
        <taxon>Chrysomelidae</taxon>
        <taxon>Bruchinae</taxon>
        <taxon>Bruchini</taxon>
        <taxon>Callosobruchus</taxon>
    </lineage>
</organism>
<dbReference type="EMBL" id="CAACVG010001710">
    <property type="protein sequence ID" value="VEN35552.1"/>
    <property type="molecule type" value="Genomic_DNA"/>
</dbReference>
<dbReference type="Proteomes" id="UP000410492">
    <property type="component" value="Unassembled WGS sequence"/>
</dbReference>
<evidence type="ECO:0000313" key="1">
    <source>
        <dbReference type="EMBL" id="VEN35552.1"/>
    </source>
</evidence>
<proteinExistence type="predicted"/>
<accession>A0A653BJ39</accession>
<reference evidence="1 2" key="1">
    <citation type="submission" date="2019-01" db="EMBL/GenBank/DDBJ databases">
        <authorList>
            <person name="Sayadi A."/>
        </authorList>
    </citation>
    <scope>NUCLEOTIDE SEQUENCE [LARGE SCALE GENOMIC DNA]</scope>
</reference>
<keyword evidence="2" id="KW-1185">Reference proteome</keyword>
<dbReference type="AlphaFoldDB" id="A0A653BJ39"/>